<dbReference type="GeneID" id="94373881"/>
<sequence>MTGPGQKPAQALIAKLERRDSLSSDERLALTALLDSPRLYLAGSEILHPGIWPETSTLLISGLAARLSGLEAGGRSITQLSIAGDFLDLHSLVMKQIDYGVVAISDCVTAALPHNRLVDLLDDYPHLGRLLWLETAIDGAIQREWFHRLGRQGALPRMAHLFCELQARLEIVGLADETGFSLTLTQNDLANCIGLSAVHVNRVLKELRDRQLVEWRAGRVSLLDKPALEKIAEFNPTYLRLHSAPV</sequence>
<dbReference type="EMBL" id="CP080034">
    <property type="protein sequence ID" value="QYC10684.1"/>
    <property type="molecule type" value="Genomic_DNA"/>
</dbReference>
<organism evidence="2 3">
    <name type="scientific">Brevundimonas nasdae</name>
    <dbReference type="NCBI Taxonomy" id="172043"/>
    <lineage>
        <taxon>Bacteria</taxon>
        <taxon>Pseudomonadati</taxon>
        <taxon>Pseudomonadota</taxon>
        <taxon>Alphaproteobacteria</taxon>
        <taxon>Caulobacterales</taxon>
        <taxon>Caulobacteraceae</taxon>
        <taxon>Brevundimonas</taxon>
    </lineage>
</organism>
<dbReference type="Proteomes" id="UP000824334">
    <property type="component" value="Chromosome"/>
</dbReference>
<dbReference type="Pfam" id="PF13545">
    <property type="entry name" value="HTH_Crp_2"/>
    <property type="match status" value="1"/>
</dbReference>
<dbReference type="CDD" id="cd00038">
    <property type="entry name" value="CAP_ED"/>
    <property type="match status" value="1"/>
</dbReference>
<evidence type="ECO:0000259" key="1">
    <source>
        <dbReference type="PROSITE" id="PS51063"/>
    </source>
</evidence>
<feature type="domain" description="HTH crp-type" evidence="1">
    <location>
        <begin position="152"/>
        <end position="226"/>
    </location>
</feature>
<reference evidence="2 3" key="1">
    <citation type="submission" date="2021-07" db="EMBL/GenBank/DDBJ databases">
        <title>Isolation and characterization of bacteria from a gold mining with a capacity of golden bioaccumulation.</title>
        <authorList>
            <person name="Yang X.J."/>
        </authorList>
    </citation>
    <scope>NUCLEOTIDE SEQUENCE [LARGE SCALE GENOMIC DNA]</scope>
    <source>
        <strain evidence="2 3">Au29</strain>
    </source>
</reference>
<dbReference type="PROSITE" id="PS51063">
    <property type="entry name" value="HTH_CRP_2"/>
    <property type="match status" value="1"/>
</dbReference>
<dbReference type="SMART" id="SM00419">
    <property type="entry name" value="HTH_CRP"/>
    <property type="match status" value="1"/>
</dbReference>
<evidence type="ECO:0000313" key="2">
    <source>
        <dbReference type="EMBL" id="QYC10684.1"/>
    </source>
</evidence>
<evidence type="ECO:0000313" key="3">
    <source>
        <dbReference type="Proteomes" id="UP000824334"/>
    </source>
</evidence>
<protein>
    <submittedName>
        <fullName evidence="2">Crp/Fnr family transcriptional regulator</fullName>
    </submittedName>
</protein>
<gene>
    <name evidence="2" type="ORF">KWG56_01295</name>
</gene>
<proteinExistence type="predicted"/>
<dbReference type="RefSeq" id="WP_219353424.1">
    <property type="nucleotide sequence ID" value="NZ_CP080034.1"/>
</dbReference>
<accession>A0ABX8TI54</accession>
<dbReference type="InterPro" id="IPR012318">
    <property type="entry name" value="HTH_CRP"/>
</dbReference>
<keyword evidence="3" id="KW-1185">Reference proteome</keyword>
<name>A0ABX8TI54_9CAUL</name>
<dbReference type="InterPro" id="IPR000595">
    <property type="entry name" value="cNMP-bd_dom"/>
</dbReference>